<name>S8DY21_FOMSC</name>
<protein>
    <submittedName>
        <fullName evidence="1">Uncharacterized protein</fullName>
    </submittedName>
</protein>
<dbReference type="EMBL" id="KE504171">
    <property type="protein sequence ID" value="EPS97951.1"/>
    <property type="molecule type" value="Genomic_DNA"/>
</dbReference>
<gene>
    <name evidence="1" type="ORF">FOMPIDRAFT_1024856</name>
</gene>
<proteinExistence type="predicted"/>
<reference evidence="1 2" key="1">
    <citation type="journal article" date="2012" name="Science">
        <title>The Paleozoic origin of enzymatic lignin decomposition reconstructed from 31 fungal genomes.</title>
        <authorList>
            <person name="Floudas D."/>
            <person name="Binder M."/>
            <person name="Riley R."/>
            <person name="Barry K."/>
            <person name="Blanchette R.A."/>
            <person name="Henrissat B."/>
            <person name="Martinez A.T."/>
            <person name="Otillar R."/>
            <person name="Spatafora J.W."/>
            <person name="Yadav J.S."/>
            <person name="Aerts A."/>
            <person name="Benoit I."/>
            <person name="Boyd A."/>
            <person name="Carlson A."/>
            <person name="Copeland A."/>
            <person name="Coutinho P.M."/>
            <person name="de Vries R.P."/>
            <person name="Ferreira P."/>
            <person name="Findley K."/>
            <person name="Foster B."/>
            <person name="Gaskell J."/>
            <person name="Glotzer D."/>
            <person name="Gorecki P."/>
            <person name="Heitman J."/>
            <person name="Hesse C."/>
            <person name="Hori C."/>
            <person name="Igarashi K."/>
            <person name="Jurgens J.A."/>
            <person name="Kallen N."/>
            <person name="Kersten P."/>
            <person name="Kohler A."/>
            <person name="Kuees U."/>
            <person name="Kumar T.K.A."/>
            <person name="Kuo A."/>
            <person name="LaButti K."/>
            <person name="Larrondo L.F."/>
            <person name="Lindquist E."/>
            <person name="Ling A."/>
            <person name="Lombard V."/>
            <person name="Lucas S."/>
            <person name="Lundell T."/>
            <person name="Martin R."/>
            <person name="McLaughlin D.J."/>
            <person name="Morgenstern I."/>
            <person name="Morin E."/>
            <person name="Murat C."/>
            <person name="Nagy L.G."/>
            <person name="Nolan M."/>
            <person name="Ohm R.A."/>
            <person name="Patyshakuliyeva A."/>
            <person name="Rokas A."/>
            <person name="Ruiz-Duenas F.J."/>
            <person name="Sabat G."/>
            <person name="Salamov A."/>
            <person name="Samejima M."/>
            <person name="Schmutz J."/>
            <person name="Slot J.C."/>
            <person name="St John F."/>
            <person name="Stenlid J."/>
            <person name="Sun H."/>
            <person name="Sun S."/>
            <person name="Syed K."/>
            <person name="Tsang A."/>
            <person name="Wiebenga A."/>
            <person name="Young D."/>
            <person name="Pisabarro A."/>
            <person name="Eastwood D.C."/>
            <person name="Martin F."/>
            <person name="Cullen D."/>
            <person name="Grigoriev I.V."/>
            <person name="Hibbett D.S."/>
        </authorList>
    </citation>
    <scope>NUCLEOTIDE SEQUENCE</scope>
    <source>
        <strain evidence="2">FP-58527</strain>
    </source>
</reference>
<evidence type="ECO:0000313" key="2">
    <source>
        <dbReference type="Proteomes" id="UP000015241"/>
    </source>
</evidence>
<organism evidence="1 2">
    <name type="scientific">Fomitopsis schrenkii</name>
    <name type="common">Brown rot fungus</name>
    <dbReference type="NCBI Taxonomy" id="2126942"/>
    <lineage>
        <taxon>Eukaryota</taxon>
        <taxon>Fungi</taxon>
        <taxon>Dikarya</taxon>
        <taxon>Basidiomycota</taxon>
        <taxon>Agaricomycotina</taxon>
        <taxon>Agaricomycetes</taxon>
        <taxon>Polyporales</taxon>
        <taxon>Fomitopsis</taxon>
    </lineage>
</organism>
<keyword evidence="2" id="KW-1185">Reference proteome</keyword>
<dbReference type="HOGENOM" id="CLU_3032347_0_0_1"/>
<dbReference type="Proteomes" id="UP000015241">
    <property type="component" value="Unassembled WGS sequence"/>
</dbReference>
<sequence length="55" mass="6503">MKSDECLLWMVREMRVFQSLAFGGLGWRDPDAKGYMWVRPRARKPFNAARLPSSW</sequence>
<dbReference type="AlphaFoldDB" id="S8DY21"/>
<accession>S8DY21</accession>
<dbReference type="InParanoid" id="S8DY21"/>
<evidence type="ECO:0000313" key="1">
    <source>
        <dbReference type="EMBL" id="EPS97951.1"/>
    </source>
</evidence>